<dbReference type="InterPro" id="IPR000917">
    <property type="entry name" value="Sulfatase_N"/>
</dbReference>
<comment type="similarity">
    <text evidence="1">Belongs to the sulfatase family.</text>
</comment>
<evidence type="ECO:0000256" key="2">
    <source>
        <dbReference type="ARBA" id="ARBA00022723"/>
    </source>
</evidence>
<dbReference type="AlphaFoldDB" id="C5HLB2"/>
<evidence type="ECO:0000313" key="6">
    <source>
        <dbReference type="EMBL" id="ACS15390.1"/>
    </source>
</evidence>
<evidence type="ECO:0000259" key="4">
    <source>
        <dbReference type="Pfam" id="PF00884"/>
    </source>
</evidence>
<evidence type="ECO:0000256" key="3">
    <source>
        <dbReference type="ARBA" id="ARBA00022801"/>
    </source>
</evidence>
<dbReference type="EMBL" id="FJ483464">
    <property type="protein sequence ID" value="ACS15390.1"/>
    <property type="molecule type" value="Genomic_DNA"/>
</dbReference>
<evidence type="ECO:0000259" key="5">
    <source>
        <dbReference type="Pfam" id="PF16347"/>
    </source>
</evidence>
<dbReference type="InterPro" id="IPR024607">
    <property type="entry name" value="Sulfatase_CS"/>
</dbReference>
<reference evidence="6" key="1">
    <citation type="journal article" date="2010" name="FEMS Microbiol. Ecol.">
        <title>Novel lipolytic genes from the microbial metagenomic library of the South China Sea marine sediment.</title>
        <authorList>
            <person name="Hu Y."/>
            <person name="Fu C."/>
            <person name="Huang Y."/>
            <person name="Yin Y."/>
            <person name="Cheng G."/>
            <person name="Lei F."/>
            <person name="Lu N."/>
            <person name="Li J."/>
            <person name="Ashforth E.J."/>
            <person name="Zhang L."/>
            <person name="Zhu B."/>
        </authorList>
    </citation>
    <scope>NUCLEOTIDE SEQUENCE</scope>
</reference>
<sequence length="503" mass="56000">MPESTQRTPNLVMVMVDQLQAQRMKLYGGTDLLTPHFDRLASEGALFSQAITTSPLCTPSRISFWTGQYPSAVGGMNNGPLPLTDVPHLPGMLKAAGYHTALIGKNHCFRGEVVADLFDATWDAGHGGAQGGKDDPDILAYERTAQLEFLRMCHGRIVDLPDHVTTTARATKNGLAWLEEQGDDPFFLWLSYPEPHSPFVTTRNWADLYDPAKLTLPESWRSDISDKPAHFQELHELMGAPAVSDDELRELTQIYYGMASQIDDGLGQVLDCLERKGLADDTIVVFVSDHGEYIGSNYMLQKSAHLPEALIRVPLAIRWPGHVPSGAVYDDPVEHHDMMPTLCTLMGFDVPDSVQAADLTPLFDGKPFARDAAYSEIGHHADREMTREKTYAPDLPWAEARAFYHFVFGHYAHVGRGIRTRTHKYVAYEYGEKELYDLANDPEEMVNLAGKPAAAEIEADLAARLEAWSDAHPICYPDYMASWEGTHLREMLKKGFSLIPDAT</sequence>
<feature type="domain" description="Sulfatase N-terminal" evidence="4">
    <location>
        <begin position="9"/>
        <end position="347"/>
    </location>
</feature>
<dbReference type="SUPFAM" id="SSF53649">
    <property type="entry name" value="Alkaline phosphatase-like"/>
    <property type="match status" value="1"/>
</dbReference>
<dbReference type="GO" id="GO:0005737">
    <property type="term" value="C:cytoplasm"/>
    <property type="evidence" value="ECO:0007669"/>
    <property type="project" value="TreeGrafter"/>
</dbReference>
<name>C5HLB2_9BACT</name>
<keyword evidence="3" id="KW-0378">Hydrolase</keyword>
<feature type="domain" description="N-sulphoglucosamine sulphohydrolase C-terminal" evidence="5">
    <location>
        <begin position="403"/>
        <end position="467"/>
    </location>
</feature>
<dbReference type="Pfam" id="PF16347">
    <property type="entry name" value="SGSH_C"/>
    <property type="match status" value="1"/>
</dbReference>
<proteinExistence type="inferred from homology"/>
<accession>C5HLB2</accession>
<dbReference type="InterPro" id="IPR032506">
    <property type="entry name" value="SGSH_C"/>
</dbReference>
<dbReference type="GO" id="GO:0008484">
    <property type="term" value="F:sulfuric ester hydrolase activity"/>
    <property type="evidence" value="ECO:0007669"/>
    <property type="project" value="TreeGrafter"/>
</dbReference>
<dbReference type="PROSITE" id="PS00523">
    <property type="entry name" value="SULFATASE_1"/>
    <property type="match status" value="1"/>
</dbReference>
<organism evidence="6">
    <name type="scientific">uncultured bacterium FLS12</name>
    <dbReference type="NCBI Taxonomy" id="651659"/>
    <lineage>
        <taxon>Bacteria</taxon>
        <taxon>environmental samples</taxon>
    </lineage>
</organism>
<dbReference type="GO" id="GO:0046872">
    <property type="term" value="F:metal ion binding"/>
    <property type="evidence" value="ECO:0007669"/>
    <property type="project" value="UniProtKB-KW"/>
</dbReference>
<dbReference type="PANTHER" id="PTHR45953">
    <property type="entry name" value="IDURONATE 2-SULFATASE"/>
    <property type="match status" value="1"/>
</dbReference>
<keyword evidence="2" id="KW-0479">Metal-binding</keyword>
<dbReference type="InterPro" id="IPR017850">
    <property type="entry name" value="Alkaline_phosphatase_core_sf"/>
</dbReference>
<evidence type="ECO:0000256" key="1">
    <source>
        <dbReference type="ARBA" id="ARBA00008779"/>
    </source>
</evidence>
<dbReference type="Gene3D" id="3.40.720.10">
    <property type="entry name" value="Alkaline Phosphatase, subunit A"/>
    <property type="match status" value="1"/>
</dbReference>
<protein>
    <submittedName>
        <fullName evidence="6">Putative sulfatase</fullName>
    </submittedName>
</protein>
<dbReference type="PANTHER" id="PTHR45953:SF1">
    <property type="entry name" value="IDURONATE 2-SULFATASE"/>
    <property type="match status" value="1"/>
</dbReference>
<dbReference type="Pfam" id="PF00884">
    <property type="entry name" value="Sulfatase"/>
    <property type="match status" value="1"/>
</dbReference>